<name>A0ABS8IAU9_9NOSO</name>
<protein>
    <submittedName>
        <fullName evidence="2">Uncharacterized protein</fullName>
    </submittedName>
</protein>
<keyword evidence="3" id="KW-1185">Reference proteome</keyword>
<evidence type="ECO:0000256" key="1">
    <source>
        <dbReference type="SAM" id="Phobius"/>
    </source>
</evidence>
<keyword evidence="1" id="KW-1133">Transmembrane helix</keyword>
<proteinExistence type="predicted"/>
<comment type="caution">
    <text evidence="2">The sequence shown here is derived from an EMBL/GenBank/DDBJ whole genome shotgun (WGS) entry which is preliminary data.</text>
</comment>
<feature type="transmembrane region" description="Helical" evidence="1">
    <location>
        <begin position="74"/>
        <end position="96"/>
    </location>
</feature>
<gene>
    <name evidence="2" type="ORF">LC586_19415</name>
</gene>
<feature type="transmembrane region" description="Helical" evidence="1">
    <location>
        <begin position="42"/>
        <end position="62"/>
    </location>
</feature>
<keyword evidence="1" id="KW-0812">Transmembrane</keyword>
<dbReference type="Proteomes" id="UP001199525">
    <property type="component" value="Unassembled WGS sequence"/>
</dbReference>
<accession>A0ABS8IAU9</accession>
<sequence>MIDSSEAADSTVTVLALQQFSCISTTSVVRAQQCCAPTAWSIYLKIAVTSISILASGSITWIDSVIISAHLSQAIFDTFSFSAICYPSMGFLKYLLRINFKDQNAMSTTGYWASRILPESDYGVKAS</sequence>
<keyword evidence="1" id="KW-0472">Membrane</keyword>
<dbReference type="EMBL" id="JAIVFQ010000029">
    <property type="protein sequence ID" value="MCC5601315.1"/>
    <property type="molecule type" value="Genomic_DNA"/>
</dbReference>
<organism evidence="2 3">
    <name type="scientific">Nostoc favosum CHAB5714</name>
    <dbReference type="NCBI Taxonomy" id="2780399"/>
    <lineage>
        <taxon>Bacteria</taxon>
        <taxon>Bacillati</taxon>
        <taxon>Cyanobacteriota</taxon>
        <taxon>Cyanophyceae</taxon>
        <taxon>Nostocales</taxon>
        <taxon>Nostocaceae</taxon>
        <taxon>Nostoc</taxon>
        <taxon>Nostoc favosum</taxon>
    </lineage>
</organism>
<evidence type="ECO:0000313" key="2">
    <source>
        <dbReference type="EMBL" id="MCC5601315.1"/>
    </source>
</evidence>
<evidence type="ECO:0000313" key="3">
    <source>
        <dbReference type="Proteomes" id="UP001199525"/>
    </source>
</evidence>
<reference evidence="2 3" key="1">
    <citation type="journal article" date="2021" name="Microorganisms">
        <title>Genome Evolution of Filamentous Cyanobacterium Nostoc Species: From Facultative Symbiosis to Free Living.</title>
        <authorList>
            <person name="Huo D."/>
            <person name="Li H."/>
            <person name="Cai F."/>
            <person name="Guo X."/>
            <person name="Qiao Z."/>
            <person name="Wang W."/>
            <person name="Yu G."/>
            <person name="Li R."/>
        </authorList>
    </citation>
    <scope>NUCLEOTIDE SEQUENCE [LARGE SCALE GENOMIC DNA]</scope>
    <source>
        <strain evidence="2 3">CHAB 5714</strain>
    </source>
</reference>